<keyword evidence="2" id="KW-1185">Reference proteome</keyword>
<comment type="caution">
    <text evidence="1">The sequence shown here is derived from an EMBL/GenBank/DDBJ whole genome shotgun (WGS) entry which is preliminary data.</text>
</comment>
<reference evidence="1 2" key="1">
    <citation type="journal article" date="2020" name="IScience">
        <title>Genome Sequencing of the Endangered Kingdonia uniflora (Circaeasteraceae, Ranunculales) Reveals Potential Mechanisms of Evolutionary Specialization.</title>
        <authorList>
            <person name="Sun Y."/>
            <person name="Deng T."/>
            <person name="Zhang A."/>
            <person name="Moore M.J."/>
            <person name="Landis J.B."/>
            <person name="Lin N."/>
            <person name="Zhang H."/>
            <person name="Zhang X."/>
            <person name="Huang J."/>
            <person name="Zhang X."/>
            <person name="Sun H."/>
            <person name="Wang H."/>
        </authorList>
    </citation>
    <scope>NUCLEOTIDE SEQUENCE [LARGE SCALE GENOMIC DNA]</scope>
    <source>
        <strain evidence="1">TB1705</strain>
        <tissue evidence="1">Leaf</tissue>
    </source>
</reference>
<name>A0A7J7P3I0_9MAGN</name>
<gene>
    <name evidence="1" type="ORF">GIB67_039824</name>
</gene>
<protein>
    <submittedName>
        <fullName evidence="1">Uncharacterized protein</fullName>
    </submittedName>
</protein>
<evidence type="ECO:0000313" key="1">
    <source>
        <dbReference type="EMBL" id="KAF6173873.1"/>
    </source>
</evidence>
<dbReference type="OrthoDB" id="1691528at2759"/>
<feature type="non-terminal residue" evidence="1">
    <location>
        <position position="1"/>
    </location>
</feature>
<accession>A0A7J7P3I0</accession>
<evidence type="ECO:0000313" key="2">
    <source>
        <dbReference type="Proteomes" id="UP000541444"/>
    </source>
</evidence>
<proteinExistence type="predicted"/>
<dbReference type="AlphaFoldDB" id="A0A7J7P3I0"/>
<sequence>SDPSMSTPLTEIVMSSTPILDPLVAQIKGRVKDYHKKGGRWKDGMKIAVEKRKRTCKGCRVFGSHDKRTCPQLKLLFQKVEAGTANHDGKKAQSDDHGIGSY</sequence>
<organism evidence="1 2">
    <name type="scientific">Kingdonia uniflora</name>
    <dbReference type="NCBI Taxonomy" id="39325"/>
    <lineage>
        <taxon>Eukaryota</taxon>
        <taxon>Viridiplantae</taxon>
        <taxon>Streptophyta</taxon>
        <taxon>Embryophyta</taxon>
        <taxon>Tracheophyta</taxon>
        <taxon>Spermatophyta</taxon>
        <taxon>Magnoliopsida</taxon>
        <taxon>Ranunculales</taxon>
        <taxon>Circaeasteraceae</taxon>
        <taxon>Kingdonia</taxon>
    </lineage>
</organism>
<dbReference type="EMBL" id="JACGCM010000309">
    <property type="protein sequence ID" value="KAF6173873.1"/>
    <property type="molecule type" value="Genomic_DNA"/>
</dbReference>
<dbReference type="Proteomes" id="UP000541444">
    <property type="component" value="Unassembled WGS sequence"/>
</dbReference>